<accession>A0ABX5XS53</accession>
<feature type="transmembrane region" description="Helical" evidence="1">
    <location>
        <begin position="45"/>
        <end position="65"/>
    </location>
</feature>
<dbReference type="EMBL" id="CP036432">
    <property type="protein sequence ID" value="QDV84582.1"/>
    <property type="molecule type" value="Genomic_DNA"/>
</dbReference>
<sequence>MAASGWYYTTDYDDDANVALRVLRRRVFESGDYGDHHWSNLRHSFWVMPLLIKLVVGVSSLFVAAQEVIQWVARGGRGPRSIEEAVDLARESGTHSILDIDRCSQTPDFGVAFPLSFARRRELFGTDKPTLQDWESAGWLAPAAKLQRWTAVYFTIYEDGNPAQLAFVGVSGD</sequence>
<reference evidence="2 3" key="1">
    <citation type="submission" date="2019-02" db="EMBL/GenBank/DDBJ databases">
        <title>Deep-cultivation of Planctomycetes and their phenomic and genomic characterization uncovers novel biology.</title>
        <authorList>
            <person name="Wiegand S."/>
            <person name="Jogler M."/>
            <person name="Boedeker C."/>
            <person name="Pinto D."/>
            <person name="Vollmers J."/>
            <person name="Rivas-Marin E."/>
            <person name="Kohn T."/>
            <person name="Peeters S.H."/>
            <person name="Heuer A."/>
            <person name="Rast P."/>
            <person name="Oberbeckmann S."/>
            <person name="Bunk B."/>
            <person name="Jeske O."/>
            <person name="Meyerdierks A."/>
            <person name="Storesund J.E."/>
            <person name="Kallscheuer N."/>
            <person name="Luecker S."/>
            <person name="Lage O.M."/>
            <person name="Pohl T."/>
            <person name="Merkel B.J."/>
            <person name="Hornburger P."/>
            <person name="Mueller R.-W."/>
            <person name="Bruemmer F."/>
            <person name="Labrenz M."/>
            <person name="Spormann A.M."/>
            <person name="Op den Camp H."/>
            <person name="Overmann J."/>
            <person name="Amann R."/>
            <person name="Jetten M.S.M."/>
            <person name="Mascher T."/>
            <person name="Medema M.H."/>
            <person name="Devos D.P."/>
            <person name="Kaster A.-K."/>
            <person name="Ovreas L."/>
            <person name="Rohde M."/>
            <person name="Galperin M.Y."/>
            <person name="Jogler C."/>
        </authorList>
    </citation>
    <scope>NUCLEOTIDE SEQUENCE [LARGE SCALE GENOMIC DNA]</scope>
    <source>
        <strain evidence="2 3">TBK1r</strain>
    </source>
</reference>
<gene>
    <name evidence="2" type="ORF">TBK1r_35330</name>
</gene>
<dbReference type="Proteomes" id="UP000318081">
    <property type="component" value="Chromosome"/>
</dbReference>
<keyword evidence="3" id="KW-1185">Reference proteome</keyword>
<name>A0ABX5XS53_9BACT</name>
<keyword evidence="1" id="KW-1133">Transmembrane helix</keyword>
<keyword evidence="1" id="KW-0812">Transmembrane</keyword>
<evidence type="ECO:0000313" key="2">
    <source>
        <dbReference type="EMBL" id="QDV84582.1"/>
    </source>
</evidence>
<evidence type="ECO:0000256" key="1">
    <source>
        <dbReference type="SAM" id="Phobius"/>
    </source>
</evidence>
<evidence type="ECO:0000313" key="3">
    <source>
        <dbReference type="Proteomes" id="UP000318081"/>
    </source>
</evidence>
<dbReference type="RefSeq" id="WP_145213015.1">
    <property type="nucleotide sequence ID" value="NZ_CP036432.1"/>
</dbReference>
<protein>
    <submittedName>
        <fullName evidence="2">Uncharacterized protein</fullName>
    </submittedName>
</protein>
<keyword evidence="1" id="KW-0472">Membrane</keyword>
<organism evidence="2 3">
    <name type="scientific">Stieleria magnilauensis</name>
    <dbReference type="NCBI Taxonomy" id="2527963"/>
    <lineage>
        <taxon>Bacteria</taxon>
        <taxon>Pseudomonadati</taxon>
        <taxon>Planctomycetota</taxon>
        <taxon>Planctomycetia</taxon>
        <taxon>Pirellulales</taxon>
        <taxon>Pirellulaceae</taxon>
        <taxon>Stieleria</taxon>
    </lineage>
</organism>
<proteinExistence type="predicted"/>